<accession>A0AAV2TVQ5</accession>
<gene>
    <name evidence="2" type="ORF">CDAUBV1_LOCUS15892</name>
</gene>
<organism evidence="2 3">
    <name type="scientific">Calicophoron daubneyi</name>
    <name type="common">Rumen fluke</name>
    <name type="synonym">Paramphistomum daubneyi</name>
    <dbReference type="NCBI Taxonomy" id="300641"/>
    <lineage>
        <taxon>Eukaryota</taxon>
        <taxon>Metazoa</taxon>
        <taxon>Spiralia</taxon>
        <taxon>Lophotrochozoa</taxon>
        <taxon>Platyhelminthes</taxon>
        <taxon>Trematoda</taxon>
        <taxon>Digenea</taxon>
        <taxon>Plagiorchiida</taxon>
        <taxon>Pronocephalata</taxon>
        <taxon>Paramphistomoidea</taxon>
        <taxon>Paramphistomidae</taxon>
        <taxon>Calicophoron</taxon>
    </lineage>
</organism>
<proteinExistence type="predicted"/>
<feature type="region of interest" description="Disordered" evidence="1">
    <location>
        <begin position="158"/>
        <end position="181"/>
    </location>
</feature>
<comment type="caution">
    <text evidence="2">The sequence shown here is derived from an EMBL/GenBank/DDBJ whole genome shotgun (WGS) entry which is preliminary data.</text>
</comment>
<sequence>MNTAETQELTRIKRFVSGVQNQRTFHEHRHTRGGVSHQWRGPGYYLQTPAMRYLHIDEYKNDVQDELAMYRKNHWCRYFNAEKQLTSKHDPMNLLWPNHAVFYSAHHNKWLNEHADTSIPRDARLFYNEEDWIKYKHMVKTTKNPNLTLERIQEKQNAGLDTQFKNAKKRPPRHPDTQFYF</sequence>
<name>A0AAV2TVQ5_CALDB</name>
<reference evidence="2" key="1">
    <citation type="submission" date="2024-06" db="EMBL/GenBank/DDBJ databases">
        <authorList>
            <person name="Liu X."/>
            <person name="Lenzi L."/>
            <person name="Haldenby T S."/>
            <person name="Uol C."/>
        </authorList>
    </citation>
    <scope>NUCLEOTIDE SEQUENCE</scope>
</reference>
<dbReference type="EMBL" id="CAXLJL010000745">
    <property type="protein sequence ID" value="CAL5140584.1"/>
    <property type="molecule type" value="Genomic_DNA"/>
</dbReference>
<evidence type="ECO:0000313" key="2">
    <source>
        <dbReference type="EMBL" id="CAL5140584.1"/>
    </source>
</evidence>
<dbReference type="AlphaFoldDB" id="A0AAV2TVQ5"/>
<evidence type="ECO:0000313" key="3">
    <source>
        <dbReference type="Proteomes" id="UP001497525"/>
    </source>
</evidence>
<evidence type="ECO:0000256" key="1">
    <source>
        <dbReference type="SAM" id="MobiDB-lite"/>
    </source>
</evidence>
<dbReference type="Proteomes" id="UP001497525">
    <property type="component" value="Unassembled WGS sequence"/>
</dbReference>
<protein>
    <submittedName>
        <fullName evidence="2">Uncharacterized protein</fullName>
    </submittedName>
</protein>